<dbReference type="Proteomes" id="UP000283650">
    <property type="component" value="Unassembled WGS sequence"/>
</dbReference>
<protein>
    <submittedName>
        <fullName evidence="1">Uncharacterized protein</fullName>
    </submittedName>
</protein>
<dbReference type="AlphaFoldDB" id="A0A423MTV4"/>
<gene>
    <name evidence="1" type="ORF">BK672_25375</name>
</gene>
<evidence type="ECO:0000313" key="2">
    <source>
        <dbReference type="Proteomes" id="UP000283650"/>
    </source>
</evidence>
<reference evidence="1 2" key="1">
    <citation type="submission" date="2016-10" db="EMBL/GenBank/DDBJ databases">
        <title>Comparative genome analysis of multiple Pseudomonas spp. focuses on biocontrol and plant growth promoting traits.</title>
        <authorList>
            <person name="Tao X.-Y."/>
            <person name="Taylor C.G."/>
        </authorList>
    </citation>
    <scope>NUCLEOTIDE SEQUENCE [LARGE SCALE GENOMIC DNA]</scope>
    <source>
        <strain evidence="1 2">2F9</strain>
    </source>
</reference>
<comment type="caution">
    <text evidence="1">The sequence shown here is derived from an EMBL/GenBank/DDBJ whole genome shotgun (WGS) entry which is preliminary data.</text>
</comment>
<name>A0A423MTV4_PSEFL</name>
<sequence length="67" mass="7301">MDAQSRRFACFTGVCLVFILFAAYALDEKYMCMGAQRGQFATVTANSVKEAATLAKAFWGAAGCYKK</sequence>
<evidence type="ECO:0000313" key="1">
    <source>
        <dbReference type="EMBL" id="RON88822.1"/>
    </source>
</evidence>
<dbReference type="RefSeq" id="WP_095113604.1">
    <property type="nucleotide sequence ID" value="NZ_MOBY01000032.1"/>
</dbReference>
<organism evidence="1 2">
    <name type="scientific">Pseudomonas fluorescens</name>
    <dbReference type="NCBI Taxonomy" id="294"/>
    <lineage>
        <taxon>Bacteria</taxon>
        <taxon>Pseudomonadati</taxon>
        <taxon>Pseudomonadota</taxon>
        <taxon>Gammaproteobacteria</taxon>
        <taxon>Pseudomonadales</taxon>
        <taxon>Pseudomonadaceae</taxon>
        <taxon>Pseudomonas</taxon>
    </lineage>
</organism>
<accession>A0A423MTV4</accession>
<dbReference type="EMBL" id="MOBY01000032">
    <property type="protein sequence ID" value="RON88822.1"/>
    <property type="molecule type" value="Genomic_DNA"/>
</dbReference>
<proteinExistence type="predicted"/>